<gene>
    <name evidence="2" type="ORF">CLG96_17645</name>
</gene>
<dbReference type="PROSITE" id="PS52015">
    <property type="entry name" value="TONB_CTD"/>
    <property type="match status" value="1"/>
</dbReference>
<dbReference type="Proteomes" id="UP000244162">
    <property type="component" value="Unassembled WGS sequence"/>
</dbReference>
<dbReference type="Gene3D" id="3.30.2420.10">
    <property type="entry name" value="TonB"/>
    <property type="match status" value="1"/>
</dbReference>
<organism evidence="2 3">
    <name type="scientific">Sphingomonas oleivorans</name>
    <dbReference type="NCBI Taxonomy" id="1735121"/>
    <lineage>
        <taxon>Bacteria</taxon>
        <taxon>Pseudomonadati</taxon>
        <taxon>Pseudomonadota</taxon>
        <taxon>Alphaproteobacteria</taxon>
        <taxon>Sphingomonadales</taxon>
        <taxon>Sphingomonadaceae</taxon>
        <taxon>Sphingomonas</taxon>
    </lineage>
</organism>
<dbReference type="AlphaFoldDB" id="A0A2T5FTH3"/>
<dbReference type="Gene3D" id="1.25.40.10">
    <property type="entry name" value="Tetratricopeptide repeat domain"/>
    <property type="match status" value="2"/>
</dbReference>
<comment type="caution">
    <text evidence="2">The sequence shown here is derived from an EMBL/GenBank/DDBJ whole genome shotgun (WGS) entry which is preliminary data.</text>
</comment>
<name>A0A2T5FTH3_9SPHN</name>
<dbReference type="InterPro" id="IPR037682">
    <property type="entry name" value="TonB_C"/>
</dbReference>
<keyword evidence="3" id="KW-1185">Reference proteome</keyword>
<reference evidence="2 3" key="1">
    <citation type="submission" date="2017-09" db="EMBL/GenBank/DDBJ databases">
        <title>Sphingomonas panjinensis sp.nov., isolated from oil-contaminated soil.</title>
        <authorList>
            <person name="Wang L."/>
            <person name="Chen L."/>
        </authorList>
    </citation>
    <scope>NUCLEOTIDE SEQUENCE [LARGE SCALE GENOMIC DNA]</scope>
    <source>
        <strain evidence="2 3">FW-11</strain>
    </source>
</reference>
<dbReference type="SUPFAM" id="SSF48452">
    <property type="entry name" value="TPR-like"/>
    <property type="match status" value="1"/>
</dbReference>
<dbReference type="SUPFAM" id="SSF74653">
    <property type="entry name" value="TolA/TonB C-terminal domain"/>
    <property type="match status" value="1"/>
</dbReference>
<accession>A0A2T5FTH3</accession>
<evidence type="ECO:0000313" key="3">
    <source>
        <dbReference type="Proteomes" id="UP000244162"/>
    </source>
</evidence>
<evidence type="ECO:0000259" key="1">
    <source>
        <dbReference type="PROSITE" id="PS52015"/>
    </source>
</evidence>
<evidence type="ECO:0000313" key="2">
    <source>
        <dbReference type="EMBL" id="PTQ07371.1"/>
    </source>
</evidence>
<protein>
    <recommendedName>
        <fullName evidence="1">TonB C-terminal domain-containing protein</fullName>
    </recommendedName>
</protein>
<sequence>MMELMAAMMLAAGTPAGPTVQQLFDTATAAFDRQDLPEALAGYEAIEKKLGPNGSRRSLALARARKGRVLVALRRDAEAAIVLRLAVEGLPAGDANLREDRFFALFNLGAIAERALDYAAARRDYAEARATTDDIPLRLGADGGLIRTTMFDDPAAAVALADRALTDVATLQGETKDVRARLRTLRGRALLQKGELPAARAELQRAMQELGGLTLKVDSGDIAARSDLAIAAMLAGDPDDARRYLAYTGAGRLKDGGLMPAVDNALPSCGGPDGLRPDDVAVIEFSISDDGGVGHVAPIYASRSGPVALAFARAVADWSWTPDKVKDIPPLFRAMTRLELRCSTSSQRPDIAALLGNGLESWLAARGVAPVEDGAGSSARDVARLRSELASREALSGPNSPALVPVLWVLAVNPVIPFDERLLLAERMRTILETGNAPGGARAAVTILAANSARRASRYGRGRTTAEFLSRLGRALEDPAIASDAAGSAAIRLLIVDRLAEDRKYDAAKEGLGVVIGDGRLGPRDPFRVAALMRLASVELARKDMVAARSAYERTGLSAQECALVDAKPSLRRTNASSADFPDEALRWGFAGWAKTEFDIAANGRTIGARTVIAYPPFIFGAAAQKMLGNAIYEQSYRPQGALGCGGQQVGVRFSLPDWMR</sequence>
<dbReference type="InterPro" id="IPR011990">
    <property type="entry name" value="TPR-like_helical_dom_sf"/>
</dbReference>
<proteinExistence type="predicted"/>
<feature type="domain" description="TonB C-terminal" evidence="1">
    <location>
        <begin position="566"/>
        <end position="661"/>
    </location>
</feature>
<dbReference type="EMBL" id="NWBU01000018">
    <property type="protein sequence ID" value="PTQ07371.1"/>
    <property type="molecule type" value="Genomic_DNA"/>
</dbReference>
<dbReference type="GO" id="GO:0055085">
    <property type="term" value="P:transmembrane transport"/>
    <property type="evidence" value="ECO:0007669"/>
    <property type="project" value="InterPro"/>
</dbReference>
<dbReference type="OrthoDB" id="7490440at2"/>
<dbReference type="RefSeq" id="WP_107970046.1">
    <property type="nucleotide sequence ID" value="NZ_NWBU01000018.1"/>
</dbReference>